<evidence type="ECO:0000259" key="2">
    <source>
        <dbReference type="Pfam" id="PF11726"/>
    </source>
</evidence>
<feature type="domain" description="YagK/YfjJ C-terminal" evidence="2">
    <location>
        <begin position="13"/>
        <end position="131"/>
    </location>
</feature>
<organism evidence="3 4">
    <name type="scientific">Collimonas rhizosphaerae</name>
    <dbReference type="NCBI Taxonomy" id="3126357"/>
    <lineage>
        <taxon>Bacteria</taxon>
        <taxon>Pseudomonadati</taxon>
        <taxon>Pseudomonadota</taxon>
        <taxon>Betaproteobacteria</taxon>
        <taxon>Burkholderiales</taxon>
        <taxon>Oxalobacteraceae</taxon>
        <taxon>Collimonas</taxon>
    </lineage>
</organism>
<sequence length="150" mass="17310">MAGKDLDRLLNNTRSNKLFKGLVGHIWKLENGVEKGRHFHCILFFAGSKVWHDPYLADLIGKYWVERITAGRGTFHNCNADKGKYKYLGIGMISHGDDELRANLLKVVKYLTKKDQYLRKKVSNRRRVFGRGEMPGVRRSKAGRPRKLPN</sequence>
<reference evidence="3 4" key="1">
    <citation type="submission" date="2024-02" db="EMBL/GenBank/DDBJ databases">
        <title>Draft genome sequence of Collimonas sp. strain H4R21, an effective mineral-weathering bacterial strain isolated from the beech rhizosphere.</title>
        <authorList>
            <person name="Morin E."/>
            <person name="Uroz S."/>
            <person name="Leveau J.H.J."/>
            <person name="Kumar R."/>
            <person name="Rey M.W."/>
            <person name="Pham J."/>
        </authorList>
    </citation>
    <scope>NUCLEOTIDE SEQUENCE [LARGE SCALE GENOMIC DNA]</scope>
    <source>
        <strain evidence="3 4">H4R21</strain>
    </source>
</reference>
<dbReference type="EMBL" id="JBANDC010000005">
    <property type="protein sequence ID" value="MEM4987558.1"/>
    <property type="molecule type" value="Genomic_DNA"/>
</dbReference>
<dbReference type="Proteomes" id="UP001495910">
    <property type="component" value="Unassembled WGS sequence"/>
</dbReference>
<name>A0ABU9PUA9_9BURK</name>
<proteinExistence type="predicted"/>
<dbReference type="InterPro" id="IPR057271">
    <property type="entry name" value="YagK_YfjJ_C"/>
</dbReference>
<keyword evidence="4" id="KW-1185">Reference proteome</keyword>
<evidence type="ECO:0000313" key="4">
    <source>
        <dbReference type="Proteomes" id="UP001495910"/>
    </source>
</evidence>
<gene>
    <name evidence="3" type="ORF">V8G57_09190</name>
</gene>
<feature type="compositionally biased region" description="Basic residues" evidence="1">
    <location>
        <begin position="138"/>
        <end position="150"/>
    </location>
</feature>
<evidence type="ECO:0000256" key="1">
    <source>
        <dbReference type="SAM" id="MobiDB-lite"/>
    </source>
</evidence>
<feature type="region of interest" description="Disordered" evidence="1">
    <location>
        <begin position="129"/>
        <end position="150"/>
    </location>
</feature>
<dbReference type="Pfam" id="PF11726">
    <property type="entry name" value="YagK_YfjJ_C"/>
    <property type="match status" value="1"/>
</dbReference>
<accession>A0ABU9PUA9</accession>
<dbReference type="RefSeq" id="WP_342829110.1">
    <property type="nucleotide sequence ID" value="NZ_JBANDC010000005.1"/>
</dbReference>
<protein>
    <submittedName>
        <fullName evidence="3">Inovirus-type Gp2 protein</fullName>
    </submittedName>
</protein>
<comment type="caution">
    <text evidence="3">The sequence shown here is derived from an EMBL/GenBank/DDBJ whole genome shotgun (WGS) entry which is preliminary data.</text>
</comment>
<evidence type="ECO:0000313" key="3">
    <source>
        <dbReference type="EMBL" id="MEM4987558.1"/>
    </source>
</evidence>